<gene>
    <name evidence="2" type="ORF">E9998_16575</name>
</gene>
<feature type="transmembrane region" description="Helical" evidence="1">
    <location>
        <begin position="7"/>
        <end position="26"/>
    </location>
</feature>
<keyword evidence="1" id="KW-0812">Transmembrane</keyword>
<keyword evidence="3" id="KW-1185">Reference proteome</keyword>
<dbReference type="AlphaFoldDB" id="A0A4S8P9X9"/>
<evidence type="ECO:0000313" key="2">
    <source>
        <dbReference type="EMBL" id="THV27083.1"/>
    </source>
</evidence>
<dbReference type="Proteomes" id="UP000305792">
    <property type="component" value="Unassembled WGS sequence"/>
</dbReference>
<comment type="caution">
    <text evidence="2">The sequence shown here is derived from an EMBL/GenBank/DDBJ whole genome shotgun (WGS) entry which is preliminary data.</text>
</comment>
<keyword evidence="1" id="KW-0472">Membrane</keyword>
<feature type="transmembrane region" description="Helical" evidence="1">
    <location>
        <begin position="38"/>
        <end position="62"/>
    </location>
</feature>
<protein>
    <submittedName>
        <fullName evidence="2">Uncharacterized protein</fullName>
    </submittedName>
</protein>
<evidence type="ECO:0000313" key="3">
    <source>
        <dbReference type="Proteomes" id="UP000305792"/>
    </source>
</evidence>
<keyword evidence="1" id="KW-1133">Transmembrane helix</keyword>
<reference evidence="2 3" key="1">
    <citation type="journal article" date="2018" name="Int. J. Syst. Evol. Microbiol.">
        <title>Glycomyces paridis sp. nov., isolated from the medicinal plant Paris polyphylla.</title>
        <authorList>
            <person name="Fang X.M."/>
            <person name="Bai J.L."/>
            <person name="Su J."/>
            <person name="Zhao L.L."/>
            <person name="Liu H.Y."/>
            <person name="Ma B.P."/>
            <person name="Zhang Y.Q."/>
            <person name="Yu L.Y."/>
        </authorList>
    </citation>
    <scope>NUCLEOTIDE SEQUENCE [LARGE SCALE GENOMIC DNA]</scope>
    <source>
        <strain evidence="2 3">CPCC 204357</strain>
    </source>
</reference>
<accession>A0A4S8P9X9</accession>
<dbReference type="RefSeq" id="WP_136530803.1">
    <property type="nucleotide sequence ID" value="NZ_STGX01000012.1"/>
</dbReference>
<sequence>MKLRASFAGTSIAAPVGLLAVLPIPLVEPGLGYGDAAFWAIAAAACAAVVLIGAAARPIGILKVDGPRLYMRGKYGWNLKHELAEGERLDFADGRLRVRLADGTFDGPVYAVRWMVARRDWDRLEAAHRD</sequence>
<dbReference type="EMBL" id="STGX01000012">
    <property type="protein sequence ID" value="THV27083.1"/>
    <property type="molecule type" value="Genomic_DNA"/>
</dbReference>
<name>A0A4S8P9X9_9ACTN</name>
<evidence type="ECO:0000256" key="1">
    <source>
        <dbReference type="SAM" id="Phobius"/>
    </source>
</evidence>
<organism evidence="2 3">
    <name type="scientific">Glycomyces paridis</name>
    <dbReference type="NCBI Taxonomy" id="2126555"/>
    <lineage>
        <taxon>Bacteria</taxon>
        <taxon>Bacillati</taxon>
        <taxon>Actinomycetota</taxon>
        <taxon>Actinomycetes</taxon>
        <taxon>Glycomycetales</taxon>
        <taxon>Glycomycetaceae</taxon>
        <taxon>Glycomyces</taxon>
    </lineage>
</organism>
<dbReference type="OrthoDB" id="9991764at2"/>
<proteinExistence type="predicted"/>